<feature type="coiled-coil region" evidence="2">
    <location>
        <begin position="34"/>
        <end position="61"/>
    </location>
</feature>
<dbReference type="InterPro" id="IPR050330">
    <property type="entry name" value="Bact_OuterMem_StrucFunc"/>
</dbReference>
<reference evidence="6" key="1">
    <citation type="journal article" date="2019" name="Int. J. Syst. Evol. Microbiol.">
        <title>The Global Catalogue of Microorganisms (GCM) 10K type strain sequencing project: providing services to taxonomists for standard genome sequencing and annotation.</title>
        <authorList>
            <consortium name="The Broad Institute Genomics Platform"/>
            <consortium name="The Broad Institute Genome Sequencing Center for Infectious Disease"/>
            <person name="Wu L."/>
            <person name="Ma J."/>
        </authorList>
    </citation>
    <scope>NUCLEOTIDE SEQUENCE [LARGE SCALE GENOMIC DNA]</scope>
    <source>
        <strain evidence="6">JCM 18053</strain>
    </source>
</reference>
<keyword evidence="3" id="KW-1133">Transmembrane helix</keyword>
<dbReference type="InterPro" id="IPR036737">
    <property type="entry name" value="OmpA-like_sf"/>
</dbReference>
<dbReference type="Gene3D" id="3.30.1330.60">
    <property type="entry name" value="OmpA-like domain"/>
    <property type="match status" value="1"/>
</dbReference>
<dbReference type="InterPro" id="IPR006665">
    <property type="entry name" value="OmpA-like"/>
</dbReference>
<dbReference type="PANTHER" id="PTHR30329:SF20">
    <property type="entry name" value="EXPORTED PROTEIN"/>
    <property type="match status" value="1"/>
</dbReference>
<feature type="coiled-coil region" evidence="2">
    <location>
        <begin position="264"/>
        <end position="291"/>
    </location>
</feature>
<evidence type="ECO:0000256" key="3">
    <source>
        <dbReference type="SAM" id="Phobius"/>
    </source>
</evidence>
<gene>
    <name evidence="5" type="ORF">GCM10023213_28500</name>
</gene>
<keyword evidence="5" id="KW-0282">Flagellum</keyword>
<dbReference type="PROSITE" id="PS51123">
    <property type="entry name" value="OMPA_2"/>
    <property type="match status" value="1"/>
</dbReference>
<dbReference type="Proteomes" id="UP001499852">
    <property type="component" value="Unassembled WGS sequence"/>
</dbReference>
<keyword evidence="5" id="KW-0966">Cell projection</keyword>
<organism evidence="5 6">
    <name type="scientific">Prosthecobacter algae</name>
    <dbReference type="NCBI Taxonomy" id="1144682"/>
    <lineage>
        <taxon>Bacteria</taxon>
        <taxon>Pseudomonadati</taxon>
        <taxon>Verrucomicrobiota</taxon>
        <taxon>Verrucomicrobiia</taxon>
        <taxon>Verrucomicrobiales</taxon>
        <taxon>Verrucomicrobiaceae</taxon>
        <taxon>Prosthecobacter</taxon>
    </lineage>
</organism>
<keyword evidence="1 3" id="KW-0472">Membrane</keyword>
<evidence type="ECO:0000256" key="1">
    <source>
        <dbReference type="PROSITE-ProRule" id="PRU00473"/>
    </source>
</evidence>
<keyword evidence="3" id="KW-0812">Transmembrane</keyword>
<keyword evidence="5" id="KW-0969">Cilium</keyword>
<dbReference type="EMBL" id="BAABIA010000005">
    <property type="protein sequence ID" value="GAA5142481.1"/>
    <property type="molecule type" value="Genomic_DNA"/>
</dbReference>
<accession>A0ABP9P8X4</accession>
<dbReference type="Pfam" id="PF00691">
    <property type="entry name" value="OmpA"/>
    <property type="match status" value="1"/>
</dbReference>
<protein>
    <submittedName>
        <fullName evidence="5">Flagellar motor protein MotB</fullName>
    </submittedName>
</protein>
<feature type="domain" description="OmpA-like" evidence="4">
    <location>
        <begin position="116"/>
        <end position="265"/>
    </location>
</feature>
<evidence type="ECO:0000313" key="6">
    <source>
        <dbReference type="Proteomes" id="UP001499852"/>
    </source>
</evidence>
<proteinExistence type="predicted"/>
<dbReference type="RefSeq" id="WP_345737040.1">
    <property type="nucleotide sequence ID" value="NZ_BAABIA010000005.1"/>
</dbReference>
<evidence type="ECO:0000259" key="4">
    <source>
        <dbReference type="PROSITE" id="PS51123"/>
    </source>
</evidence>
<dbReference type="SUPFAM" id="SSF103088">
    <property type="entry name" value="OmpA-like"/>
    <property type="match status" value="1"/>
</dbReference>
<feature type="transmembrane region" description="Helical" evidence="3">
    <location>
        <begin position="25"/>
        <end position="44"/>
    </location>
</feature>
<keyword evidence="2" id="KW-0175">Coiled coil</keyword>
<dbReference type="PANTHER" id="PTHR30329">
    <property type="entry name" value="STATOR ELEMENT OF FLAGELLAR MOTOR COMPLEX"/>
    <property type="match status" value="1"/>
</dbReference>
<name>A0ABP9P8X4_9BACT</name>
<keyword evidence="6" id="KW-1185">Reference proteome</keyword>
<evidence type="ECO:0000313" key="5">
    <source>
        <dbReference type="EMBL" id="GAA5142481.1"/>
    </source>
</evidence>
<sequence>MFSRTRRTKQTPSEENPFVLSFSDLMAGLLAIFILALIVTMLELQKRKEELLREQEKIKITLVELIGSLQEIQTIQTDIVSALDGVSQRERSLTAMLEGIQDDLKERGVKVIVAENGSVLRIPEQGLSFASGKYDIPPLSERNATAIGHALAHALEQEVNRRMLDTVFIEGHTDAVPNTREMGNWGLSTYRAISLWNYWTLKPGELSKMKDLNNLPMDPSQLPRSLVSVSGYAETRSTHPPEIASVMKPDRPEDRRIDIRFTLAASEKKNLEDLQGDLKTMKAKTDALIEKLKLSDDNAP</sequence>
<evidence type="ECO:0000256" key="2">
    <source>
        <dbReference type="SAM" id="Coils"/>
    </source>
</evidence>
<comment type="caution">
    <text evidence="5">The sequence shown here is derived from an EMBL/GenBank/DDBJ whole genome shotgun (WGS) entry which is preliminary data.</text>
</comment>